<organism evidence="2 3">
    <name type="scientific">Chrysophaeum taylorii</name>
    <dbReference type="NCBI Taxonomy" id="2483200"/>
    <lineage>
        <taxon>Eukaryota</taxon>
        <taxon>Sar</taxon>
        <taxon>Stramenopiles</taxon>
        <taxon>Ochrophyta</taxon>
        <taxon>Pelagophyceae</taxon>
        <taxon>Pelagomonadales</taxon>
        <taxon>Pelagomonadaceae</taxon>
        <taxon>Chrysophaeum</taxon>
    </lineage>
</organism>
<proteinExistence type="predicted"/>
<accession>A0AAD7UC85</accession>
<feature type="region of interest" description="Disordered" evidence="1">
    <location>
        <begin position="242"/>
        <end position="279"/>
    </location>
</feature>
<dbReference type="Pfam" id="PF07004">
    <property type="entry name" value="SHIPPO-rpt"/>
    <property type="match status" value="2"/>
</dbReference>
<evidence type="ECO:0000256" key="1">
    <source>
        <dbReference type="SAM" id="MobiDB-lite"/>
    </source>
</evidence>
<dbReference type="EMBL" id="JAQMWT010000458">
    <property type="protein sequence ID" value="KAJ8601009.1"/>
    <property type="molecule type" value="Genomic_DNA"/>
</dbReference>
<evidence type="ECO:0000313" key="3">
    <source>
        <dbReference type="Proteomes" id="UP001230188"/>
    </source>
</evidence>
<gene>
    <name evidence="2" type="ORF">CTAYLR_009345</name>
</gene>
<feature type="region of interest" description="Disordered" evidence="1">
    <location>
        <begin position="104"/>
        <end position="130"/>
    </location>
</feature>
<reference evidence="2" key="1">
    <citation type="submission" date="2023-01" db="EMBL/GenBank/DDBJ databases">
        <title>Metagenome sequencing of chrysophaentin producing Chrysophaeum taylorii.</title>
        <authorList>
            <person name="Davison J."/>
            <person name="Bewley C."/>
        </authorList>
    </citation>
    <scope>NUCLEOTIDE SEQUENCE</scope>
    <source>
        <strain evidence="2">NIES-1699</strain>
    </source>
</reference>
<feature type="region of interest" description="Disordered" evidence="1">
    <location>
        <begin position="190"/>
        <end position="226"/>
    </location>
</feature>
<evidence type="ECO:0000313" key="2">
    <source>
        <dbReference type="EMBL" id="KAJ8601009.1"/>
    </source>
</evidence>
<sequence length="279" mass="29975">MDDKSLASFGLCLNARKAVVDKQMGADPTLPGPGAYVNPLTEGRNANGEVKATLSSQKTVPSVKFGTEGRCKSASSTLGPKYHLDNVTCGRQVQSKLRTAPSATFGRGRAARYSKRDDSPSPQHYDTQSLTNGVHKLSTQKSVPNILMTGHRADVHLLDTPAPGQYDSRSAIGRQIESKYMGGTSFTIKGRRREHARASKEPGPGHYIDPAKEGRNARGEAKAVLSHQKSYPSAVFSRARPASATAATGPPTHYAIPSTMGRQMNSKFRSHPSISFGVR</sequence>
<dbReference type="AlphaFoldDB" id="A0AAD7UC85"/>
<protein>
    <submittedName>
        <fullName evidence="2">Uncharacterized protein</fullName>
    </submittedName>
</protein>
<feature type="compositionally biased region" description="Low complexity" evidence="1">
    <location>
        <begin position="242"/>
        <end position="252"/>
    </location>
</feature>
<name>A0AAD7UC85_9STRA</name>
<dbReference type="Proteomes" id="UP001230188">
    <property type="component" value="Unassembled WGS sequence"/>
</dbReference>
<feature type="compositionally biased region" description="Polar residues" evidence="1">
    <location>
        <begin position="120"/>
        <end position="130"/>
    </location>
</feature>
<dbReference type="PANTHER" id="PTHR40429">
    <property type="entry name" value="FLAGELLAR ASSOCIATED PROTEIN"/>
    <property type="match status" value="1"/>
</dbReference>
<feature type="compositionally biased region" description="Basic and acidic residues" evidence="1">
    <location>
        <begin position="209"/>
        <end position="221"/>
    </location>
</feature>
<keyword evidence="3" id="KW-1185">Reference proteome</keyword>
<dbReference type="PANTHER" id="PTHR40429:SF1">
    <property type="entry name" value="FLAGELLAR ASSOCIATED PROTEIN"/>
    <property type="match status" value="1"/>
</dbReference>
<comment type="caution">
    <text evidence="2">The sequence shown here is derived from an EMBL/GenBank/DDBJ whole genome shotgun (WGS) entry which is preliminary data.</text>
</comment>
<dbReference type="InterPro" id="IPR010736">
    <property type="entry name" value="SHIPPO-rpt"/>
</dbReference>